<evidence type="ECO:0000313" key="1">
    <source>
        <dbReference type="EMBL" id="CAG2199447.1"/>
    </source>
</evidence>
<dbReference type="Proteomes" id="UP000683360">
    <property type="component" value="Unassembled WGS sequence"/>
</dbReference>
<keyword evidence="2" id="KW-1185">Reference proteome</keyword>
<organism evidence="1 2">
    <name type="scientific">Mytilus edulis</name>
    <name type="common">Blue mussel</name>
    <dbReference type="NCBI Taxonomy" id="6550"/>
    <lineage>
        <taxon>Eukaryota</taxon>
        <taxon>Metazoa</taxon>
        <taxon>Spiralia</taxon>
        <taxon>Lophotrochozoa</taxon>
        <taxon>Mollusca</taxon>
        <taxon>Bivalvia</taxon>
        <taxon>Autobranchia</taxon>
        <taxon>Pteriomorphia</taxon>
        <taxon>Mytilida</taxon>
        <taxon>Mytiloidea</taxon>
        <taxon>Mytilidae</taxon>
        <taxon>Mytilinae</taxon>
        <taxon>Mytilus</taxon>
    </lineage>
</organism>
<sequence>MLAGKDVNLENGLQLMHQAILYANLIGGPKVFALDSKGELGAFVSSDYNPKRMKFDLSEWEMKSLFDPSSIDFKENKEVWVDYRGRVLLPPFSVPRAEEPESFIAGNLHKHLEAWRELNPSAEVLEWLENGVNIENYFRHFKGNFKGKMYDSCRLVLPKSYDRYSRINNFVDNSVGSIFKEIARSPQTAERVFDEVGDTTKLPSAFL</sequence>
<proteinExistence type="predicted"/>
<reference evidence="1" key="1">
    <citation type="submission" date="2021-03" db="EMBL/GenBank/DDBJ databases">
        <authorList>
            <person name="Bekaert M."/>
        </authorList>
    </citation>
    <scope>NUCLEOTIDE SEQUENCE</scope>
</reference>
<dbReference type="AlphaFoldDB" id="A0A8S3QX12"/>
<dbReference type="EMBL" id="CAJPWZ010000721">
    <property type="protein sequence ID" value="CAG2199447.1"/>
    <property type="molecule type" value="Genomic_DNA"/>
</dbReference>
<evidence type="ECO:0000313" key="2">
    <source>
        <dbReference type="Proteomes" id="UP000683360"/>
    </source>
</evidence>
<gene>
    <name evidence="1" type="ORF">MEDL_14141</name>
</gene>
<accession>A0A8S3QX12</accession>
<name>A0A8S3QX12_MYTED</name>
<dbReference type="OrthoDB" id="6156311at2759"/>
<protein>
    <submittedName>
        <fullName evidence="1">Uncharacterized protein</fullName>
    </submittedName>
</protein>
<comment type="caution">
    <text evidence="1">The sequence shown here is derived from an EMBL/GenBank/DDBJ whole genome shotgun (WGS) entry which is preliminary data.</text>
</comment>